<feature type="domain" description="Fibronectin type-III" evidence="4">
    <location>
        <begin position="219"/>
        <end position="315"/>
    </location>
</feature>
<feature type="region of interest" description="Disordered" evidence="2">
    <location>
        <begin position="29"/>
        <end position="80"/>
    </location>
</feature>
<dbReference type="Gene3D" id="2.60.40.10">
    <property type="entry name" value="Immunoglobulins"/>
    <property type="match status" value="1"/>
</dbReference>
<feature type="compositionally biased region" description="Polar residues" evidence="2">
    <location>
        <begin position="864"/>
        <end position="882"/>
    </location>
</feature>
<dbReference type="InterPro" id="IPR036770">
    <property type="entry name" value="Ankyrin_rpt-contain_sf"/>
</dbReference>
<dbReference type="AlphaFoldDB" id="A0A210QCQ5"/>
<dbReference type="InterPro" id="IPR000159">
    <property type="entry name" value="RA_dom"/>
</dbReference>
<feature type="region of interest" description="Disordered" evidence="2">
    <location>
        <begin position="344"/>
        <end position="371"/>
    </location>
</feature>
<dbReference type="PROSITE" id="PS50200">
    <property type="entry name" value="RA"/>
    <property type="match status" value="1"/>
</dbReference>
<dbReference type="SMART" id="SM00060">
    <property type="entry name" value="FN3"/>
    <property type="match status" value="1"/>
</dbReference>
<dbReference type="Proteomes" id="UP000242188">
    <property type="component" value="Unassembled WGS sequence"/>
</dbReference>
<dbReference type="SMART" id="SM00248">
    <property type="entry name" value="ANK"/>
    <property type="match status" value="2"/>
</dbReference>
<evidence type="ECO:0000256" key="2">
    <source>
        <dbReference type="SAM" id="MobiDB-lite"/>
    </source>
</evidence>
<feature type="repeat" description="ANK" evidence="1">
    <location>
        <begin position="112"/>
        <end position="137"/>
    </location>
</feature>
<dbReference type="GO" id="GO:0061172">
    <property type="term" value="P:regulation of establishment of bipolar cell polarity"/>
    <property type="evidence" value="ECO:0007669"/>
    <property type="project" value="TreeGrafter"/>
</dbReference>
<comment type="caution">
    <text evidence="5">The sequence shown here is derived from an EMBL/GenBank/DDBJ whole genome shotgun (WGS) entry which is preliminary data.</text>
</comment>
<dbReference type="InterPro" id="IPR013783">
    <property type="entry name" value="Ig-like_fold"/>
</dbReference>
<feature type="region of interest" description="Disordered" evidence="2">
    <location>
        <begin position="842"/>
        <end position="882"/>
    </location>
</feature>
<dbReference type="Pfam" id="PF13637">
    <property type="entry name" value="Ank_4"/>
    <property type="match status" value="1"/>
</dbReference>
<dbReference type="SMART" id="SM00314">
    <property type="entry name" value="RA"/>
    <property type="match status" value="1"/>
</dbReference>
<dbReference type="GO" id="GO:0000132">
    <property type="term" value="P:establishment of mitotic spindle orientation"/>
    <property type="evidence" value="ECO:0007669"/>
    <property type="project" value="TreeGrafter"/>
</dbReference>
<reference evidence="5 6" key="1">
    <citation type="journal article" date="2017" name="Nat. Ecol. Evol.">
        <title>Scallop genome provides insights into evolution of bilaterian karyotype and development.</title>
        <authorList>
            <person name="Wang S."/>
            <person name="Zhang J."/>
            <person name="Jiao W."/>
            <person name="Li J."/>
            <person name="Xun X."/>
            <person name="Sun Y."/>
            <person name="Guo X."/>
            <person name="Huan P."/>
            <person name="Dong B."/>
            <person name="Zhang L."/>
            <person name="Hu X."/>
            <person name="Sun X."/>
            <person name="Wang J."/>
            <person name="Zhao C."/>
            <person name="Wang Y."/>
            <person name="Wang D."/>
            <person name="Huang X."/>
            <person name="Wang R."/>
            <person name="Lv J."/>
            <person name="Li Y."/>
            <person name="Zhang Z."/>
            <person name="Liu B."/>
            <person name="Lu W."/>
            <person name="Hui Y."/>
            <person name="Liang J."/>
            <person name="Zhou Z."/>
            <person name="Hou R."/>
            <person name="Li X."/>
            <person name="Liu Y."/>
            <person name="Li H."/>
            <person name="Ning X."/>
            <person name="Lin Y."/>
            <person name="Zhao L."/>
            <person name="Xing Q."/>
            <person name="Dou J."/>
            <person name="Li Y."/>
            <person name="Mao J."/>
            <person name="Guo H."/>
            <person name="Dou H."/>
            <person name="Li T."/>
            <person name="Mu C."/>
            <person name="Jiang W."/>
            <person name="Fu Q."/>
            <person name="Fu X."/>
            <person name="Miao Y."/>
            <person name="Liu J."/>
            <person name="Yu Q."/>
            <person name="Li R."/>
            <person name="Liao H."/>
            <person name="Li X."/>
            <person name="Kong Y."/>
            <person name="Jiang Z."/>
            <person name="Chourrout D."/>
            <person name="Li R."/>
            <person name="Bao Z."/>
        </authorList>
    </citation>
    <scope>NUCLEOTIDE SEQUENCE [LARGE SCALE GENOMIC DNA]</scope>
    <source>
        <strain evidence="5 6">PY_sf001</strain>
    </source>
</reference>
<feature type="domain" description="Ras-associating" evidence="3">
    <location>
        <begin position="881"/>
        <end position="982"/>
    </location>
</feature>
<feature type="compositionally biased region" description="Polar residues" evidence="2">
    <location>
        <begin position="812"/>
        <end position="828"/>
    </location>
</feature>
<proteinExistence type="predicted"/>
<dbReference type="Gene3D" id="1.25.40.20">
    <property type="entry name" value="Ankyrin repeat-containing domain"/>
    <property type="match status" value="1"/>
</dbReference>
<name>A0A210QCQ5_MIZYE</name>
<gene>
    <name evidence="5" type="ORF">KP79_PYT05247</name>
</gene>
<dbReference type="PANTHER" id="PTHR21437">
    <property type="entry name" value="WIDE AWAKE"/>
    <property type="match status" value="1"/>
</dbReference>
<dbReference type="InterPro" id="IPR003961">
    <property type="entry name" value="FN3_dom"/>
</dbReference>
<protein>
    <submittedName>
        <fullName evidence="5">Ankyrin repeat and fibronectin type-III domain-containing protein 1</fullName>
    </submittedName>
</protein>
<dbReference type="PROSITE" id="PS50853">
    <property type="entry name" value="FN3"/>
    <property type="match status" value="1"/>
</dbReference>
<feature type="compositionally biased region" description="Basic and acidic residues" evidence="2">
    <location>
        <begin position="64"/>
        <end position="77"/>
    </location>
</feature>
<evidence type="ECO:0000259" key="3">
    <source>
        <dbReference type="PROSITE" id="PS50200"/>
    </source>
</evidence>
<dbReference type="PANTHER" id="PTHR21437:SF1">
    <property type="entry name" value="WIDE AWAKE"/>
    <property type="match status" value="1"/>
</dbReference>
<keyword evidence="1" id="KW-0040">ANK repeat</keyword>
<dbReference type="OrthoDB" id="2428204at2759"/>
<feature type="compositionally biased region" description="Polar residues" evidence="2">
    <location>
        <begin position="31"/>
        <end position="43"/>
    </location>
</feature>
<dbReference type="PROSITE" id="PS50297">
    <property type="entry name" value="ANK_REP_REGION"/>
    <property type="match status" value="1"/>
</dbReference>
<evidence type="ECO:0000256" key="1">
    <source>
        <dbReference type="PROSITE-ProRule" id="PRU00023"/>
    </source>
</evidence>
<feature type="compositionally biased region" description="Basic and acidic residues" evidence="2">
    <location>
        <begin position="346"/>
        <end position="357"/>
    </location>
</feature>
<dbReference type="CDD" id="cd17117">
    <property type="entry name" value="RA_ANKFN1_like"/>
    <property type="match status" value="1"/>
</dbReference>
<evidence type="ECO:0000313" key="5">
    <source>
        <dbReference type="EMBL" id="OWF46501.1"/>
    </source>
</evidence>
<dbReference type="GO" id="GO:0005819">
    <property type="term" value="C:spindle"/>
    <property type="evidence" value="ECO:0007669"/>
    <property type="project" value="TreeGrafter"/>
</dbReference>
<organism evidence="5 6">
    <name type="scientific">Mizuhopecten yessoensis</name>
    <name type="common">Japanese scallop</name>
    <name type="synonym">Patinopecten yessoensis</name>
    <dbReference type="NCBI Taxonomy" id="6573"/>
    <lineage>
        <taxon>Eukaryota</taxon>
        <taxon>Metazoa</taxon>
        <taxon>Spiralia</taxon>
        <taxon>Lophotrochozoa</taxon>
        <taxon>Mollusca</taxon>
        <taxon>Bivalvia</taxon>
        <taxon>Autobranchia</taxon>
        <taxon>Pteriomorphia</taxon>
        <taxon>Pectinida</taxon>
        <taxon>Pectinoidea</taxon>
        <taxon>Pectinidae</taxon>
        <taxon>Mizuhopecten</taxon>
    </lineage>
</organism>
<evidence type="ECO:0000313" key="6">
    <source>
        <dbReference type="Proteomes" id="UP000242188"/>
    </source>
</evidence>
<dbReference type="InterPro" id="IPR039269">
    <property type="entry name" value="ANKFN1"/>
</dbReference>
<dbReference type="InterPro" id="IPR002110">
    <property type="entry name" value="Ankyrin_rpt"/>
</dbReference>
<accession>A0A210QCQ5</accession>
<keyword evidence="6" id="KW-1185">Reference proteome</keyword>
<evidence type="ECO:0000259" key="4">
    <source>
        <dbReference type="PROSITE" id="PS50853"/>
    </source>
</evidence>
<feature type="region of interest" description="Disordered" evidence="2">
    <location>
        <begin position="792"/>
        <end position="828"/>
    </location>
</feature>
<dbReference type="InterPro" id="IPR036116">
    <property type="entry name" value="FN3_sf"/>
</dbReference>
<dbReference type="PROSITE" id="PS50088">
    <property type="entry name" value="ANK_REPEAT"/>
    <property type="match status" value="1"/>
</dbReference>
<dbReference type="Gene3D" id="3.10.20.90">
    <property type="entry name" value="Phosphatidylinositol 3-kinase Catalytic Subunit, Chain A, domain 1"/>
    <property type="match status" value="1"/>
</dbReference>
<sequence>MSENENTGVADVQSLLPTSPGLPAHLLNFGAMNTPNRPKTLTVATPKKRGSTSSEADVITPNRLYDKKKTDRERRGSPESQALFDAVEQQNIDLAKTVLDVGGLHINSTNSEGLTPLDVAVMTNNIPMAKMLLLHGARESPLFQKYVNSRSDRLDALVSEAEKRVVDLSAIILNTSTNNGYVSNTQQKENERQLNHWEFRHKLLKRMKAGYDHARVPDPPSCVSLSVASSSSLQVRFDEPLNHNGAVVTKYKVEWSCFEDFMPLAGDQIVEDMRHLEYEVPSLVKGNKYYIRVSAWNMKGYSPFTPTKPTYAVPSSWRDVEGSMASRTDGKLEHLAGIFSNVKQHRPADASELKESSGGDSPQQRKRKSIKNLFTSAPKFQKALKRGVYMACLLYSGDKVFVTSDDQLPVMEVDENFAGPAVYNDLHWLMKISCNWDDVKSFRQDMDKNTSAGTMHFRNKLLQAISVLQSALGVNDLGQFHHKPLKDINGSIILTTVSDVKEMKSVCLSSGKWVNSAKLLRRTSTPNSGGSSTDSTDSMDILVNSLSEMVVYHQTSTVPLAKGLYLGYLKVQVSVELIQLLVPSKAPNNLPNVKLRNCPNISKEEWEWLQDVSSGRQTTAKPHFQKELMNGSERLFDMLDIPENLAKMHRIYDLEVVEVSSDVTFLLLLPPIENVCIVPGQADDLALKRDFMLLPVKVFETIHLNTYQTRLLSKYSRLSSLLEMDLALAQQAQREAFSSGELSSAKSRVDKLNTLQQHLDSAWKSTRWVMDIITYARDKSVHGGTPVSLIMSTDKETDTPNFHGKSNRKILDNNNSQPSCGSTACDSNEISVGKDNRKIAKFYDPTEEVQRTNGHIQKGRESTPTESKSPVSNPPDSSTNSSGILEVYAAYETGLSKGTRVRLHVTSRTTAREVVHLVVKHLNKALVMKGKSGPTYSEDKIVDFCLVAVIGARERILRDDYQPLRLQNPWTKGRLFVRSKNNLLAAIQQGHATEV</sequence>
<dbReference type="Pfam" id="PF00041">
    <property type="entry name" value="fn3"/>
    <property type="match status" value="1"/>
</dbReference>
<dbReference type="STRING" id="6573.A0A210QCQ5"/>
<dbReference type="SUPFAM" id="SSF48403">
    <property type="entry name" value="Ankyrin repeat"/>
    <property type="match status" value="1"/>
</dbReference>
<dbReference type="GO" id="GO:0007165">
    <property type="term" value="P:signal transduction"/>
    <property type="evidence" value="ECO:0007669"/>
    <property type="project" value="InterPro"/>
</dbReference>
<dbReference type="CDD" id="cd00063">
    <property type="entry name" value="FN3"/>
    <property type="match status" value="1"/>
</dbReference>
<dbReference type="EMBL" id="NEDP02004182">
    <property type="protein sequence ID" value="OWF46501.1"/>
    <property type="molecule type" value="Genomic_DNA"/>
</dbReference>
<dbReference type="SUPFAM" id="SSF49265">
    <property type="entry name" value="Fibronectin type III"/>
    <property type="match status" value="1"/>
</dbReference>